<reference evidence="3 4" key="1">
    <citation type="journal article" date="2017" name="Mol. Ecol.">
        <title>Comparative and population genomic landscape of Phellinus noxius: A hypervariable fungus causing root rot in trees.</title>
        <authorList>
            <person name="Chung C.L."/>
            <person name="Lee T.J."/>
            <person name="Akiba M."/>
            <person name="Lee H.H."/>
            <person name="Kuo T.H."/>
            <person name="Liu D."/>
            <person name="Ke H.M."/>
            <person name="Yokoi T."/>
            <person name="Roa M.B."/>
            <person name="Lu M.J."/>
            <person name="Chang Y.Y."/>
            <person name="Ann P.J."/>
            <person name="Tsai J.N."/>
            <person name="Chen C.Y."/>
            <person name="Tzean S.S."/>
            <person name="Ota Y."/>
            <person name="Hattori T."/>
            <person name="Sahashi N."/>
            <person name="Liou R.F."/>
            <person name="Kikuchi T."/>
            <person name="Tsai I.J."/>
        </authorList>
    </citation>
    <scope>NUCLEOTIDE SEQUENCE [LARGE SCALE GENOMIC DNA]</scope>
    <source>
        <strain evidence="3 4">FFPRI411160</strain>
    </source>
</reference>
<feature type="region of interest" description="Disordered" evidence="2">
    <location>
        <begin position="313"/>
        <end position="335"/>
    </location>
</feature>
<name>A0A286UGD2_9AGAM</name>
<feature type="compositionally biased region" description="Basic and acidic residues" evidence="2">
    <location>
        <begin position="54"/>
        <end position="71"/>
    </location>
</feature>
<dbReference type="Proteomes" id="UP000217199">
    <property type="component" value="Unassembled WGS sequence"/>
</dbReference>
<protein>
    <submittedName>
        <fullName evidence="3">Uncharacterized protein</fullName>
    </submittedName>
</protein>
<dbReference type="OrthoDB" id="2135488at2759"/>
<dbReference type="AlphaFoldDB" id="A0A286UGD2"/>
<sequence>MHSSSSAESDFDDALRQATSSRSPLAELVADPILLRSLAARPQRPSKTRSASSRRSDDSGKRRERGRVRESDTASHILSVVLAEEEREVQTLRSQLIVLGEQLKSANRRATDAELRAQTAETRAREAQARMIQAEHAKHLLELEAIRQNEEIRRIKSQAETFEREVRKLEFDVRKAERERSNAEEKESEARDALRIYTQFIHDENAREEGLMEGRRLGLRRGYSNGRLRGFQEGRKDGFEEGYSYGRQDGWAAGETDGRRVERIRALNAFDKYVASNEQYEYDDEGDVDSMKRTQNWAESLSRHELEDIVPVEKSSESLLSSSPPIYERPQLYGP</sequence>
<dbReference type="InParanoid" id="A0A286UGD2"/>
<dbReference type="STRING" id="2282107.A0A286UGD2"/>
<gene>
    <name evidence="3" type="ORF">PNOK_0550400</name>
</gene>
<accession>A0A286UGD2</accession>
<feature type="region of interest" description="Disordered" evidence="2">
    <location>
        <begin position="1"/>
        <end position="71"/>
    </location>
</feature>
<evidence type="ECO:0000313" key="4">
    <source>
        <dbReference type="Proteomes" id="UP000217199"/>
    </source>
</evidence>
<comment type="caution">
    <text evidence="3">The sequence shown here is derived from an EMBL/GenBank/DDBJ whole genome shotgun (WGS) entry which is preliminary data.</text>
</comment>
<evidence type="ECO:0000256" key="2">
    <source>
        <dbReference type="SAM" id="MobiDB-lite"/>
    </source>
</evidence>
<evidence type="ECO:0000313" key="3">
    <source>
        <dbReference type="EMBL" id="PAV18661.1"/>
    </source>
</evidence>
<feature type="coiled-coil region" evidence="1">
    <location>
        <begin position="82"/>
        <end position="196"/>
    </location>
</feature>
<keyword evidence="4" id="KW-1185">Reference proteome</keyword>
<organism evidence="3 4">
    <name type="scientific">Pyrrhoderma noxium</name>
    <dbReference type="NCBI Taxonomy" id="2282107"/>
    <lineage>
        <taxon>Eukaryota</taxon>
        <taxon>Fungi</taxon>
        <taxon>Dikarya</taxon>
        <taxon>Basidiomycota</taxon>
        <taxon>Agaricomycotina</taxon>
        <taxon>Agaricomycetes</taxon>
        <taxon>Hymenochaetales</taxon>
        <taxon>Hymenochaetaceae</taxon>
        <taxon>Pyrrhoderma</taxon>
    </lineage>
</organism>
<keyword evidence="1" id="KW-0175">Coiled coil</keyword>
<proteinExistence type="predicted"/>
<dbReference type="EMBL" id="NBII01000005">
    <property type="protein sequence ID" value="PAV18661.1"/>
    <property type="molecule type" value="Genomic_DNA"/>
</dbReference>
<evidence type="ECO:0000256" key="1">
    <source>
        <dbReference type="SAM" id="Coils"/>
    </source>
</evidence>